<accession>A0A6G1C675</accession>
<feature type="compositionally biased region" description="Basic and acidic residues" evidence="1">
    <location>
        <begin position="21"/>
        <end position="32"/>
    </location>
</feature>
<protein>
    <submittedName>
        <fullName evidence="2">Uncharacterized protein</fullName>
    </submittedName>
</protein>
<reference evidence="2 3" key="1">
    <citation type="submission" date="2019-11" db="EMBL/GenBank/DDBJ databases">
        <title>Whole genome sequence of Oryza granulata.</title>
        <authorList>
            <person name="Li W."/>
        </authorList>
    </citation>
    <scope>NUCLEOTIDE SEQUENCE [LARGE SCALE GENOMIC DNA]</scope>
    <source>
        <strain evidence="3">cv. Menghai</strain>
        <tissue evidence="2">Leaf</tissue>
    </source>
</reference>
<comment type="caution">
    <text evidence="2">The sequence shown here is derived from an EMBL/GenBank/DDBJ whole genome shotgun (WGS) entry which is preliminary data.</text>
</comment>
<evidence type="ECO:0000313" key="3">
    <source>
        <dbReference type="Proteomes" id="UP000479710"/>
    </source>
</evidence>
<evidence type="ECO:0000256" key="1">
    <source>
        <dbReference type="SAM" id="MobiDB-lite"/>
    </source>
</evidence>
<proteinExistence type="predicted"/>
<dbReference type="EMBL" id="SPHZ02000010">
    <property type="protein sequence ID" value="KAF0895968.1"/>
    <property type="molecule type" value="Genomic_DNA"/>
</dbReference>
<dbReference type="AlphaFoldDB" id="A0A6G1C675"/>
<name>A0A6G1C675_9ORYZ</name>
<feature type="non-terminal residue" evidence="2">
    <location>
        <position position="1"/>
    </location>
</feature>
<sequence>VVGTQIQVKIVKNKHAPPFKTESHPDRNKENANPDASITVEFVSATDEEVPEEVGLKQ</sequence>
<feature type="region of interest" description="Disordered" evidence="1">
    <location>
        <begin position="12"/>
        <end position="36"/>
    </location>
</feature>
<organism evidence="2 3">
    <name type="scientific">Oryza meyeriana var. granulata</name>
    <dbReference type="NCBI Taxonomy" id="110450"/>
    <lineage>
        <taxon>Eukaryota</taxon>
        <taxon>Viridiplantae</taxon>
        <taxon>Streptophyta</taxon>
        <taxon>Embryophyta</taxon>
        <taxon>Tracheophyta</taxon>
        <taxon>Spermatophyta</taxon>
        <taxon>Magnoliopsida</taxon>
        <taxon>Liliopsida</taxon>
        <taxon>Poales</taxon>
        <taxon>Poaceae</taxon>
        <taxon>BOP clade</taxon>
        <taxon>Oryzoideae</taxon>
        <taxon>Oryzeae</taxon>
        <taxon>Oryzinae</taxon>
        <taxon>Oryza</taxon>
        <taxon>Oryza meyeriana</taxon>
    </lineage>
</organism>
<dbReference type="Proteomes" id="UP000479710">
    <property type="component" value="Unassembled WGS sequence"/>
</dbReference>
<evidence type="ECO:0000313" key="2">
    <source>
        <dbReference type="EMBL" id="KAF0895968.1"/>
    </source>
</evidence>
<keyword evidence="3" id="KW-1185">Reference proteome</keyword>
<gene>
    <name evidence="2" type="ORF">E2562_018041</name>
</gene>